<feature type="domain" description="Beta-lactamase-related" evidence="1">
    <location>
        <begin position="52"/>
        <end position="370"/>
    </location>
</feature>
<dbReference type="PANTHER" id="PTHR46825:SF9">
    <property type="entry name" value="BETA-LACTAMASE-RELATED DOMAIN-CONTAINING PROTEIN"/>
    <property type="match status" value="1"/>
</dbReference>
<reference evidence="2 3" key="1">
    <citation type="submission" date="2018-10" db="EMBL/GenBank/DDBJ databases">
        <title>Sinomicrobium pectinilyticum sp. nov., a pectinase-producing bacterium isolated from alkaline and saline soil, and emended description of the genus Sinomicrobium.</title>
        <authorList>
            <person name="Cheng B."/>
            <person name="Li C."/>
            <person name="Lai Q."/>
            <person name="Du M."/>
            <person name="Shao Z."/>
            <person name="Xu P."/>
            <person name="Yang C."/>
        </authorList>
    </citation>
    <scope>NUCLEOTIDE SEQUENCE [LARGE SCALE GENOMIC DNA]</scope>
    <source>
        <strain evidence="2 3">5DNS001</strain>
    </source>
</reference>
<dbReference type="PROSITE" id="PS51257">
    <property type="entry name" value="PROKAR_LIPOPROTEIN"/>
    <property type="match status" value="1"/>
</dbReference>
<dbReference type="InterPro" id="IPR012338">
    <property type="entry name" value="Beta-lactam/transpept-like"/>
</dbReference>
<protein>
    <submittedName>
        <fullName evidence="2">Class A beta-lactamase-related serine hydrolase</fullName>
    </submittedName>
</protein>
<comment type="caution">
    <text evidence="2">The sequence shown here is derived from an EMBL/GenBank/DDBJ whole genome shotgun (WGS) entry which is preliminary data.</text>
</comment>
<dbReference type="RefSeq" id="WP_123214127.1">
    <property type="nucleotide sequence ID" value="NZ_RJTM01000002.1"/>
</dbReference>
<keyword evidence="2" id="KW-0378">Hydrolase</keyword>
<dbReference type="Pfam" id="PF00144">
    <property type="entry name" value="Beta-lactamase"/>
    <property type="match status" value="1"/>
</dbReference>
<gene>
    <name evidence="2" type="ORF">ED312_01045</name>
</gene>
<accession>A0A3N0F584</accession>
<dbReference type="GO" id="GO:0016787">
    <property type="term" value="F:hydrolase activity"/>
    <property type="evidence" value="ECO:0007669"/>
    <property type="project" value="UniProtKB-KW"/>
</dbReference>
<organism evidence="2 3">
    <name type="scientific">Sinomicrobium pectinilyticum</name>
    <dbReference type="NCBI Taxonomy" id="1084421"/>
    <lineage>
        <taxon>Bacteria</taxon>
        <taxon>Pseudomonadati</taxon>
        <taxon>Bacteroidota</taxon>
        <taxon>Flavobacteriia</taxon>
        <taxon>Flavobacteriales</taxon>
        <taxon>Flavobacteriaceae</taxon>
        <taxon>Sinomicrobium</taxon>
    </lineage>
</organism>
<proteinExistence type="predicted"/>
<evidence type="ECO:0000313" key="3">
    <source>
        <dbReference type="Proteomes" id="UP000267469"/>
    </source>
</evidence>
<name>A0A3N0F584_SINP1</name>
<dbReference type="OrthoDB" id="9793489at2"/>
<sequence>MYSKLYLFLITATLLLLFSMACTREKKEKKQEQQFINDTALENFFDTLYTKKMFNGAVAVKKDGVLIFKKTYGKANMERKTPFTPHTAMEIASVSKQFTAAAIQLLQQQGKLETDLPAYNYLGQDFPYRNITVKNLLTHTSGLPDYEDYFRKQWDTTRIACNADILAYFKEKKPALLSSPGTEFHYSNSGFVLLAEIVRAVSGKTLDVFLRENIFEKAGMVNSGFYERDSIWSMENYAPAYRIDPATCTYVRPETLSGKYYYRFLSGRLGPGRLSSSLDDLIRWDSILYTDKILNAESKKTIFRAYPPSTEDSDYGFGWHIRQDDSLGKIVYHTGSWAGNLSYIKRFTKTGSLVIILNNTFESAYMKDIRRSVDAYVKGKPLRLPRVKAHDRLQKEICQLNASNITDWQTENRDADWDRESLEKLEKTYIKTREKEKANIVSLVLNNLRHNMTSDE</sequence>
<dbReference type="PANTHER" id="PTHR46825">
    <property type="entry name" value="D-ALANYL-D-ALANINE-CARBOXYPEPTIDASE/ENDOPEPTIDASE AMPH"/>
    <property type="match status" value="1"/>
</dbReference>
<dbReference type="AlphaFoldDB" id="A0A3N0F584"/>
<dbReference type="EMBL" id="RJTM01000002">
    <property type="protein sequence ID" value="RNL95215.1"/>
    <property type="molecule type" value="Genomic_DNA"/>
</dbReference>
<dbReference type="Proteomes" id="UP000267469">
    <property type="component" value="Unassembled WGS sequence"/>
</dbReference>
<dbReference type="SUPFAM" id="SSF56601">
    <property type="entry name" value="beta-lactamase/transpeptidase-like"/>
    <property type="match status" value="1"/>
</dbReference>
<evidence type="ECO:0000259" key="1">
    <source>
        <dbReference type="Pfam" id="PF00144"/>
    </source>
</evidence>
<dbReference type="Gene3D" id="3.40.710.10">
    <property type="entry name" value="DD-peptidase/beta-lactamase superfamily"/>
    <property type="match status" value="1"/>
</dbReference>
<evidence type="ECO:0000313" key="2">
    <source>
        <dbReference type="EMBL" id="RNL95215.1"/>
    </source>
</evidence>
<dbReference type="InterPro" id="IPR001466">
    <property type="entry name" value="Beta-lactam-related"/>
</dbReference>
<keyword evidence="3" id="KW-1185">Reference proteome</keyword>
<dbReference type="InterPro" id="IPR050491">
    <property type="entry name" value="AmpC-like"/>
</dbReference>